<evidence type="ECO:0000313" key="1">
    <source>
        <dbReference type="EMBL" id="ANP39916.1"/>
    </source>
</evidence>
<dbReference type="GeneID" id="28248962"/>
<organism evidence="1 2">
    <name type="scientific">Tritonibacter mobilis F1926</name>
    <dbReference type="NCBI Taxonomy" id="1265309"/>
    <lineage>
        <taxon>Bacteria</taxon>
        <taxon>Pseudomonadati</taxon>
        <taxon>Pseudomonadota</taxon>
        <taxon>Alphaproteobacteria</taxon>
        <taxon>Rhodobacterales</taxon>
        <taxon>Paracoccaceae</taxon>
        <taxon>Tritonibacter</taxon>
    </lineage>
</organism>
<gene>
    <name evidence="1" type="ORF">K529_003980</name>
</gene>
<dbReference type="RefSeq" id="WP_005615256.1">
    <property type="nucleotide sequence ID" value="NZ_CP015230.1"/>
</dbReference>
<dbReference type="EMBL" id="CP015230">
    <property type="protein sequence ID" value="ANP39916.1"/>
    <property type="molecule type" value="Genomic_DNA"/>
</dbReference>
<dbReference type="KEGG" id="rmb:K529_003980"/>
<evidence type="ECO:0000313" key="2">
    <source>
        <dbReference type="Proteomes" id="UP000013243"/>
    </source>
</evidence>
<accession>A0A1B1A071</accession>
<dbReference type="OrthoDB" id="7863417at2"/>
<protein>
    <submittedName>
        <fullName evidence="1">Uncharacterized protein</fullName>
    </submittedName>
</protein>
<dbReference type="STRING" id="1265309.K529_003980"/>
<reference evidence="1 2" key="1">
    <citation type="journal article" date="2016" name="ISME J.">
        <title>Global occurrence and heterogeneity of the Roseobacter-clade species Ruegeria mobilis.</title>
        <authorList>
            <person name="Sonnenschein E."/>
            <person name="Gram L."/>
        </authorList>
    </citation>
    <scope>NUCLEOTIDE SEQUENCE [LARGE SCALE GENOMIC DNA]</scope>
    <source>
        <strain evidence="1 2">F1926</strain>
    </source>
</reference>
<sequence length="84" mass="9206">MAMTPAQINADLAKAFRCYASKQRRAGLVLGNRLAVLRQEAALAHLDPREFEQMARAHLDITDTRMRSDVATFHPVAAIAGEAS</sequence>
<dbReference type="AlphaFoldDB" id="A0A1B1A071"/>
<name>A0A1B1A071_9RHOB</name>
<proteinExistence type="predicted"/>
<dbReference type="Proteomes" id="UP000013243">
    <property type="component" value="Chromosome"/>
</dbReference>